<dbReference type="PRINTS" id="PR00385">
    <property type="entry name" value="P450"/>
</dbReference>
<evidence type="ECO:0000313" key="5">
    <source>
        <dbReference type="EMBL" id="KAK8099947.1"/>
    </source>
</evidence>
<dbReference type="Pfam" id="PF00067">
    <property type="entry name" value="p450"/>
    <property type="match status" value="1"/>
</dbReference>
<evidence type="ECO:0000256" key="2">
    <source>
        <dbReference type="ARBA" id="ARBA00022723"/>
    </source>
</evidence>
<name>A0AAW0QB99_9PEZI</name>
<dbReference type="PRINTS" id="PR00463">
    <property type="entry name" value="EP450I"/>
</dbReference>
<sequence length="484" mass="54383">MLAGMHRELGQPPIMLVDNWPIVPPMAVIASHQVAEQISKPSNAFPYSAPKSWSLDHAKDLIGHKSILIKQDAEWKAIRRRFNAGFAPQHLMTLLPVILEKMDLYIENIDAFVRSGETFSLDEITTNLTFDVIGAVSVNESMDAQYVERQGDLVCTFKQLMKTFVDDKLQFPWWVAPLAHLRRRRLGQLISRQLRDIVHRSFTDMKSRERDNKEPVRLRTIVALSLQDIDSLTPEVMEETCDQLKTFLFAGHDTTSAVLDWAIYELFRTPHALKGVHDELDALFGRDGARDPAIIKAMLLAPGGNEIVHRMQYISTVLKETLRLHSPAGSIRVARPGSGFVVSTPEGGDYSLDGCWLYLNHNIIHRDPAVYGNTANDFIPERWLASATDAPPASAWRPFERGPRNCIGQELANIELRILVAMLARRYDFTKIGLGELDLDKQGRPILGKNGQLKVNSEVYNTFRIAGKPVDGMLMKVKLASTAG</sequence>
<dbReference type="GO" id="GO:0004497">
    <property type="term" value="F:monooxygenase activity"/>
    <property type="evidence" value="ECO:0007669"/>
    <property type="project" value="InterPro"/>
</dbReference>
<comment type="caution">
    <text evidence="5">The sequence shown here is derived from an EMBL/GenBank/DDBJ whole genome shotgun (WGS) entry which is preliminary data.</text>
</comment>
<protein>
    <recommendedName>
        <fullName evidence="7">Cytochrome P450</fullName>
    </recommendedName>
</protein>
<dbReference type="InterPro" id="IPR050121">
    <property type="entry name" value="Cytochrome_P450_monoxygenase"/>
</dbReference>
<dbReference type="InterPro" id="IPR002401">
    <property type="entry name" value="Cyt_P450_E_grp-I"/>
</dbReference>
<dbReference type="EMBL" id="JAQQWP010000009">
    <property type="protein sequence ID" value="KAK8099947.1"/>
    <property type="molecule type" value="Genomic_DNA"/>
</dbReference>
<dbReference type="Proteomes" id="UP001392437">
    <property type="component" value="Unassembled WGS sequence"/>
</dbReference>
<dbReference type="PANTHER" id="PTHR24305:SF222">
    <property type="entry name" value="CYTOCHROME P450 MONOOXYGENASE STCS"/>
    <property type="match status" value="1"/>
</dbReference>
<dbReference type="GO" id="GO:0020037">
    <property type="term" value="F:heme binding"/>
    <property type="evidence" value="ECO:0007669"/>
    <property type="project" value="InterPro"/>
</dbReference>
<dbReference type="GO" id="GO:0016705">
    <property type="term" value="F:oxidoreductase activity, acting on paired donors, with incorporation or reduction of molecular oxygen"/>
    <property type="evidence" value="ECO:0007669"/>
    <property type="project" value="InterPro"/>
</dbReference>
<evidence type="ECO:0000256" key="3">
    <source>
        <dbReference type="ARBA" id="ARBA00023004"/>
    </source>
</evidence>
<dbReference type="SUPFAM" id="SSF48264">
    <property type="entry name" value="Cytochrome P450"/>
    <property type="match status" value="1"/>
</dbReference>
<organism evidence="5 6">
    <name type="scientific">Apiospora kogelbergensis</name>
    <dbReference type="NCBI Taxonomy" id="1337665"/>
    <lineage>
        <taxon>Eukaryota</taxon>
        <taxon>Fungi</taxon>
        <taxon>Dikarya</taxon>
        <taxon>Ascomycota</taxon>
        <taxon>Pezizomycotina</taxon>
        <taxon>Sordariomycetes</taxon>
        <taxon>Xylariomycetidae</taxon>
        <taxon>Amphisphaeriales</taxon>
        <taxon>Apiosporaceae</taxon>
        <taxon>Apiospora</taxon>
    </lineage>
</organism>
<dbReference type="InterPro" id="IPR001128">
    <property type="entry name" value="Cyt_P450"/>
</dbReference>
<accession>A0AAW0QB99</accession>
<comment type="cofactor">
    <cofactor evidence="4">
        <name>heme</name>
        <dbReference type="ChEBI" id="CHEBI:30413"/>
    </cofactor>
</comment>
<keyword evidence="2 4" id="KW-0479">Metal-binding</keyword>
<evidence type="ECO:0000256" key="1">
    <source>
        <dbReference type="ARBA" id="ARBA00022617"/>
    </source>
</evidence>
<dbReference type="AlphaFoldDB" id="A0AAW0QB99"/>
<gene>
    <name evidence="5" type="ORF">PG999_010321</name>
</gene>
<dbReference type="InterPro" id="IPR036396">
    <property type="entry name" value="Cyt_P450_sf"/>
</dbReference>
<evidence type="ECO:0000256" key="4">
    <source>
        <dbReference type="PIRSR" id="PIRSR602401-1"/>
    </source>
</evidence>
<dbReference type="Gene3D" id="1.10.630.10">
    <property type="entry name" value="Cytochrome P450"/>
    <property type="match status" value="1"/>
</dbReference>
<proteinExistence type="predicted"/>
<reference evidence="5 6" key="1">
    <citation type="submission" date="2023-01" db="EMBL/GenBank/DDBJ databases">
        <title>Analysis of 21 Apiospora genomes using comparative genomics revels a genus with tremendous synthesis potential of carbohydrate active enzymes and secondary metabolites.</title>
        <authorList>
            <person name="Sorensen T."/>
        </authorList>
    </citation>
    <scope>NUCLEOTIDE SEQUENCE [LARGE SCALE GENOMIC DNA]</scope>
    <source>
        <strain evidence="5 6">CBS 117206</strain>
    </source>
</reference>
<dbReference type="CDD" id="cd11051">
    <property type="entry name" value="CYP59-like"/>
    <property type="match status" value="1"/>
</dbReference>
<evidence type="ECO:0008006" key="7">
    <source>
        <dbReference type="Google" id="ProtNLM"/>
    </source>
</evidence>
<keyword evidence="6" id="KW-1185">Reference proteome</keyword>
<dbReference type="GO" id="GO:0005506">
    <property type="term" value="F:iron ion binding"/>
    <property type="evidence" value="ECO:0007669"/>
    <property type="project" value="InterPro"/>
</dbReference>
<evidence type="ECO:0000313" key="6">
    <source>
        <dbReference type="Proteomes" id="UP001392437"/>
    </source>
</evidence>
<dbReference type="PANTHER" id="PTHR24305">
    <property type="entry name" value="CYTOCHROME P450"/>
    <property type="match status" value="1"/>
</dbReference>
<feature type="binding site" description="axial binding residue" evidence="4">
    <location>
        <position position="406"/>
    </location>
    <ligand>
        <name>heme</name>
        <dbReference type="ChEBI" id="CHEBI:30413"/>
    </ligand>
    <ligandPart>
        <name>Fe</name>
        <dbReference type="ChEBI" id="CHEBI:18248"/>
    </ligandPart>
</feature>
<keyword evidence="3 4" id="KW-0408">Iron</keyword>
<keyword evidence="1 4" id="KW-0349">Heme</keyword>